<name>A0A8S5R8L6_9VIRU</name>
<sequence>MGFTCIRIHKQTYYIHRFINNNTNIFEQEIVGRDDYHIWCCCKINTPISCGL</sequence>
<evidence type="ECO:0000313" key="1">
    <source>
        <dbReference type="EMBL" id="DAE27316.1"/>
    </source>
</evidence>
<protein>
    <submittedName>
        <fullName evidence="1">Uncharacterized protein</fullName>
    </submittedName>
</protein>
<accession>A0A8S5R8L6</accession>
<proteinExistence type="predicted"/>
<reference evidence="1" key="1">
    <citation type="journal article" date="2021" name="Proc. Natl. Acad. Sci. U.S.A.">
        <title>A Catalog of Tens of Thousands of Viruses from Human Metagenomes Reveals Hidden Associations with Chronic Diseases.</title>
        <authorList>
            <person name="Tisza M.J."/>
            <person name="Buck C.B."/>
        </authorList>
    </citation>
    <scope>NUCLEOTIDE SEQUENCE</scope>
    <source>
        <strain evidence="1">Ct8MV80</strain>
    </source>
</reference>
<organism evidence="1">
    <name type="scientific">virus sp. ct8MV80</name>
    <dbReference type="NCBI Taxonomy" id="2826793"/>
    <lineage>
        <taxon>Viruses</taxon>
    </lineage>
</organism>
<dbReference type="EMBL" id="BK015835">
    <property type="protein sequence ID" value="DAE27316.1"/>
    <property type="molecule type" value="Genomic_DNA"/>
</dbReference>